<sequence>MGIRVGVVGVGAFAQCFISLLKVHPLVENVVLCDLDARKLKENSDRYGIPDTCPSLDSLCTMDVDAIAIFTQNWLHGPQAIQALRAGKHVYSAVPPAISIEEMQAVVKAVEETGKIYMLGETSYYYPCALYCRDKFQKGEFGHIVYAEAEY</sequence>
<protein>
    <submittedName>
        <fullName evidence="3">Oxidoreductase</fullName>
    </submittedName>
</protein>
<feature type="domain" description="Gfo/Idh/MocA-like oxidoreductase N-terminal" evidence="2">
    <location>
        <begin position="3"/>
        <end position="120"/>
    </location>
</feature>
<comment type="caution">
    <text evidence="3">The sequence shown here is derived from an EMBL/GenBank/DDBJ whole genome shotgun (WGS) entry which is preliminary data.</text>
</comment>
<dbReference type="EMBL" id="PCRF01000256">
    <property type="protein sequence ID" value="PIP15680.1"/>
    <property type="molecule type" value="Genomic_DNA"/>
</dbReference>
<dbReference type="PANTHER" id="PTHR43818:SF11">
    <property type="entry name" value="BCDNA.GH03377"/>
    <property type="match status" value="1"/>
</dbReference>
<evidence type="ECO:0000259" key="2">
    <source>
        <dbReference type="Pfam" id="PF01408"/>
    </source>
</evidence>
<gene>
    <name evidence="3" type="ORF">COX46_05295</name>
</gene>
<evidence type="ECO:0000313" key="3">
    <source>
        <dbReference type="EMBL" id="PIP15680.1"/>
    </source>
</evidence>
<dbReference type="AlphaFoldDB" id="A0A2G9Y909"/>
<dbReference type="Pfam" id="PF01408">
    <property type="entry name" value="GFO_IDH_MocA"/>
    <property type="match status" value="1"/>
</dbReference>
<dbReference type="GO" id="GO:0016491">
    <property type="term" value="F:oxidoreductase activity"/>
    <property type="evidence" value="ECO:0007669"/>
    <property type="project" value="UniProtKB-KW"/>
</dbReference>
<dbReference type="GO" id="GO:0000166">
    <property type="term" value="F:nucleotide binding"/>
    <property type="evidence" value="ECO:0007669"/>
    <property type="project" value="InterPro"/>
</dbReference>
<evidence type="ECO:0000313" key="4">
    <source>
        <dbReference type="Proteomes" id="UP000230392"/>
    </source>
</evidence>
<reference evidence="3 4" key="1">
    <citation type="submission" date="2017-09" db="EMBL/GenBank/DDBJ databases">
        <title>Depth-based differentiation of microbial function through sediment-hosted aquifers and enrichment of novel symbionts in the deep terrestrial subsurface.</title>
        <authorList>
            <person name="Probst A.J."/>
            <person name="Ladd B."/>
            <person name="Jarett J.K."/>
            <person name="Geller-Mcgrath D.E."/>
            <person name="Sieber C.M."/>
            <person name="Emerson J.B."/>
            <person name="Anantharaman K."/>
            <person name="Thomas B.C."/>
            <person name="Malmstrom R."/>
            <person name="Stieglmeier M."/>
            <person name="Klingl A."/>
            <person name="Woyke T."/>
            <person name="Ryan C.M."/>
            <person name="Banfield J.F."/>
        </authorList>
    </citation>
    <scope>NUCLEOTIDE SEQUENCE [LARGE SCALE GENOMIC DNA]</scope>
    <source>
        <strain evidence="3">CG23_combo_of_CG06-09_8_20_14_all_48_7</strain>
    </source>
</reference>
<keyword evidence="1" id="KW-0560">Oxidoreductase</keyword>
<dbReference type="SUPFAM" id="SSF51735">
    <property type="entry name" value="NAD(P)-binding Rossmann-fold domains"/>
    <property type="match status" value="1"/>
</dbReference>
<dbReference type="InterPro" id="IPR000683">
    <property type="entry name" value="Gfo/Idh/MocA-like_OxRdtase_N"/>
</dbReference>
<dbReference type="InterPro" id="IPR036291">
    <property type="entry name" value="NAD(P)-bd_dom_sf"/>
</dbReference>
<dbReference type="InterPro" id="IPR050463">
    <property type="entry name" value="Gfo/Idh/MocA_oxidrdct_glycsds"/>
</dbReference>
<feature type="non-terminal residue" evidence="3">
    <location>
        <position position="151"/>
    </location>
</feature>
<dbReference type="Gene3D" id="3.40.50.720">
    <property type="entry name" value="NAD(P)-binding Rossmann-like Domain"/>
    <property type="match status" value="1"/>
</dbReference>
<name>A0A2G9Y909_9BACT</name>
<organism evidence="3 4">
    <name type="scientific">bacterium (Candidatus Ratteibacteria) CG23_combo_of_CG06-09_8_20_14_all_48_7</name>
    <dbReference type="NCBI Taxonomy" id="2014292"/>
    <lineage>
        <taxon>Bacteria</taxon>
        <taxon>Candidatus Ratteibacteria</taxon>
    </lineage>
</organism>
<evidence type="ECO:0000256" key="1">
    <source>
        <dbReference type="ARBA" id="ARBA00023002"/>
    </source>
</evidence>
<accession>A0A2G9Y909</accession>
<dbReference type="PANTHER" id="PTHR43818">
    <property type="entry name" value="BCDNA.GH03377"/>
    <property type="match status" value="1"/>
</dbReference>
<proteinExistence type="predicted"/>
<dbReference type="Proteomes" id="UP000230392">
    <property type="component" value="Unassembled WGS sequence"/>
</dbReference>